<protein>
    <submittedName>
        <fullName evidence="1">Uncharacterized protein</fullName>
    </submittedName>
</protein>
<evidence type="ECO:0000313" key="2">
    <source>
        <dbReference type="Proteomes" id="UP000003490"/>
    </source>
</evidence>
<dbReference type="EMBL" id="ABCB02000014">
    <property type="protein sequence ID" value="EDO62624.1"/>
    <property type="molecule type" value="Genomic_DNA"/>
</dbReference>
<reference evidence="1 2" key="1">
    <citation type="submission" date="2007-08" db="EMBL/GenBank/DDBJ databases">
        <title>Draft genome sequence of Clostridium leptum (DSM 753).</title>
        <authorList>
            <person name="Sudarsanam P."/>
            <person name="Ley R."/>
            <person name="Guruge J."/>
            <person name="Turnbaugh P.J."/>
            <person name="Mahowald M."/>
            <person name="Liep D."/>
            <person name="Gordon J."/>
        </authorList>
    </citation>
    <scope>NUCLEOTIDE SEQUENCE [LARGE SCALE GENOMIC DNA]</scope>
    <source>
        <strain evidence="1 2">DSM 753</strain>
    </source>
</reference>
<dbReference type="HOGENOM" id="CLU_3373025_0_0_9"/>
<comment type="caution">
    <text evidence="1">The sequence shown here is derived from an EMBL/GenBank/DDBJ whole genome shotgun (WGS) entry which is preliminary data.</text>
</comment>
<dbReference type="Proteomes" id="UP000003490">
    <property type="component" value="Unassembled WGS sequence"/>
</dbReference>
<accession>A7VQB9</accession>
<organism evidence="1 2">
    <name type="scientific">[Clostridium] leptum DSM 753</name>
    <dbReference type="NCBI Taxonomy" id="428125"/>
    <lineage>
        <taxon>Bacteria</taxon>
        <taxon>Bacillati</taxon>
        <taxon>Bacillota</taxon>
        <taxon>Clostridia</taxon>
        <taxon>Eubacteriales</taxon>
        <taxon>Oscillospiraceae</taxon>
        <taxon>Oscillospiraceae incertae sedis</taxon>
    </lineage>
</organism>
<reference evidence="1 2" key="2">
    <citation type="submission" date="2007-08" db="EMBL/GenBank/DDBJ databases">
        <authorList>
            <person name="Fulton L."/>
            <person name="Clifton S."/>
            <person name="Fulton B."/>
            <person name="Xu J."/>
            <person name="Minx P."/>
            <person name="Pepin K.H."/>
            <person name="Johnson M."/>
            <person name="Thiruvilangam P."/>
            <person name="Bhonagiri V."/>
            <person name="Nash W.E."/>
            <person name="Wang C."/>
            <person name="Mardis E.R."/>
            <person name="Wilson R.K."/>
        </authorList>
    </citation>
    <scope>NUCLEOTIDE SEQUENCE [LARGE SCALE GENOMIC DNA]</scope>
    <source>
        <strain evidence="1 2">DSM 753</strain>
    </source>
</reference>
<evidence type="ECO:0000313" key="1">
    <source>
        <dbReference type="EMBL" id="EDO62624.1"/>
    </source>
</evidence>
<gene>
    <name evidence="1" type="ORF">CLOLEP_00747</name>
</gene>
<proteinExistence type="predicted"/>
<dbReference type="AlphaFoldDB" id="A7VQB9"/>
<sequence length="34" mass="3948">MLLSRPRPGFPDLGLLRAADKAKEIRWFHLTVNK</sequence>
<name>A7VQB9_9FIRM</name>